<keyword evidence="1" id="KW-0863">Zinc-finger</keyword>
<dbReference type="InterPro" id="IPR013083">
    <property type="entry name" value="Znf_RING/FYVE/PHD"/>
</dbReference>
<evidence type="ECO:0000256" key="1">
    <source>
        <dbReference type="PROSITE-ProRule" id="PRU00175"/>
    </source>
</evidence>
<dbReference type="RefSeq" id="XP_008605202.1">
    <property type="nucleotide sequence ID" value="XM_008606980.1"/>
</dbReference>
<evidence type="ECO:0000256" key="3">
    <source>
        <dbReference type="SAM" id="SignalP"/>
    </source>
</evidence>
<sequence>MLWRQWLTSAVSALCLPWAAASEKWTQLTPTTLAEPRARDVMAFQVVDDEAIVFGGAGNGNYLAFDDTWKFDLVHSKWSQCTPQIRPGARYSPVAATKGRSVYVFGGMVADPSSRTGFRSANDLWRLDVPTCEWAPIATAGSAPAARSAAAGVSLPTAMVVFGGLTISGGSAVDWNDVWSLNFETLQWSSIAVDRNLLVPSTRFSHSMTTITVGGLVTLVVFSGRHLSGATWTLLSDVWLLPLTTNAERAWTVVPTVRPTMGRIFTDAVTIQGAVWLYGGFSLLSDRSQDAVAYDDTLVGMLDTLPKVLSFGSDSSSQMMVNEPSARYDHRSAVWRDQFLVYGGRFQFCLGDLWLRNTSSPPVYSAASTDTSTDYLFFVQGGVILVSAMTTLVILAKLIYLKCFRHPAGRVAPSSAPAPRHGITTAQMAAFQRIKFAVAATNATEELCPICLVDFEDGETLVLLNCAHQFHGECIASWLAQNQTCPMCKRDVLAPCSPTSATPSGRPSVVAPTLEDNALIATDL</sequence>
<proteinExistence type="predicted"/>
<keyword evidence="1" id="KW-0862">Zinc</keyword>
<dbReference type="InParanoid" id="T0S8C3"/>
<evidence type="ECO:0000256" key="2">
    <source>
        <dbReference type="SAM" id="Phobius"/>
    </source>
</evidence>
<dbReference type="InterPro" id="IPR015915">
    <property type="entry name" value="Kelch-typ_b-propeller"/>
</dbReference>
<dbReference type="PROSITE" id="PS50089">
    <property type="entry name" value="ZF_RING_2"/>
    <property type="match status" value="1"/>
</dbReference>
<dbReference type="SMART" id="SM00184">
    <property type="entry name" value="RING"/>
    <property type="match status" value="1"/>
</dbReference>
<dbReference type="SUPFAM" id="SSF117281">
    <property type="entry name" value="Kelch motif"/>
    <property type="match status" value="1"/>
</dbReference>
<dbReference type="eggNOG" id="KOG0800">
    <property type="taxonomic scope" value="Eukaryota"/>
</dbReference>
<keyword evidence="2" id="KW-0812">Transmembrane</keyword>
<accession>T0S8C3</accession>
<reference evidence="5 6" key="1">
    <citation type="submission" date="2012-04" db="EMBL/GenBank/DDBJ databases">
        <title>The Genome Sequence of Saprolegnia declina VS20.</title>
        <authorList>
            <consortium name="The Broad Institute Genome Sequencing Platform"/>
            <person name="Russ C."/>
            <person name="Nusbaum C."/>
            <person name="Tyler B."/>
            <person name="van West P."/>
            <person name="Dieguez-Uribeondo J."/>
            <person name="de Bruijn I."/>
            <person name="Tripathy S."/>
            <person name="Jiang R."/>
            <person name="Young S.K."/>
            <person name="Zeng Q."/>
            <person name="Gargeya S."/>
            <person name="Fitzgerald M."/>
            <person name="Haas B."/>
            <person name="Abouelleil A."/>
            <person name="Alvarado L."/>
            <person name="Arachchi H.M."/>
            <person name="Berlin A."/>
            <person name="Chapman S.B."/>
            <person name="Goldberg J."/>
            <person name="Griggs A."/>
            <person name="Gujja S."/>
            <person name="Hansen M."/>
            <person name="Howarth C."/>
            <person name="Imamovic A."/>
            <person name="Larimer J."/>
            <person name="McCowen C."/>
            <person name="Montmayeur A."/>
            <person name="Murphy C."/>
            <person name="Neiman D."/>
            <person name="Pearson M."/>
            <person name="Priest M."/>
            <person name="Roberts A."/>
            <person name="Saif S."/>
            <person name="Shea T."/>
            <person name="Sisk P."/>
            <person name="Sykes S."/>
            <person name="Wortman J."/>
            <person name="Nusbaum C."/>
            <person name="Birren B."/>
        </authorList>
    </citation>
    <scope>NUCLEOTIDE SEQUENCE [LARGE SCALE GENOMIC DNA]</scope>
    <source>
        <strain evidence="5 6">VS20</strain>
    </source>
</reference>
<dbReference type="GO" id="GO:0008270">
    <property type="term" value="F:zinc ion binding"/>
    <property type="evidence" value="ECO:0007669"/>
    <property type="project" value="UniProtKB-KW"/>
</dbReference>
<keyword evidence="1" id="KW-0479">Metal-binding</keyword>
<feature type="domain" description="RING-type" evidence="4">
    <location>
        <begin position="448"/>
        <end position="489"/>
    </location>
</feature>
<feature type="transmembrane region" description="Helical" evidence="2">
    <location>
        <begin position="375"/>
        <end position="400"/>
    </location>
</feature>
<dbReference type="VEuPathDB" id="FungiDB:SDRG_01455"/>
<dbReference type="eggNOG" id="KOG1230">
    <property type="taxonomic scope" value="Eukaryota"/>
</dbReference>
<feature type="chain" id="PRO_5004571487" description="RING-type domain-containing protein" evidence="3">
    <location>
        <begin position="22"/>
        <end position="524"/>
    </location>
</feature>
<dbReference type="CDD" id="cd16454">
    <property type="entry name" value="RING-H2_PA-TM-RING"/>
    <property type="match status" value="1"/>
</dbReference>
<dbReference type="STRING" id="1156394.T0S8C3"/>
<dbReference type="PANTHER" id="PTHR23244">
    <property type="entry name" value="KELCH REPEAT DOMAIN"/>
    <property type="match status" value="1"/>
</dbReference>
<dbReference type="InterPro" id="IPR001841">
    <property type="entry name" value="Znf_RING"/>
</dbReference>
<dbReference type="Gene3D" id="3.30.40.10">
    <property type="entry name" value="Zinc/RING finger domain, C3HC4 (zinc finger)"/>
    <property type="match status" value="1"/>
</dbReference>
<dbReference type="SUPFAM" id="SSF57850">
    <property type="entry name" value="RING/U-box"/>
    <property type="match status" value="1"/>
</dbReference>
<dbReference type="OrthoDB" id="199876at2759"/>
<dbReference type="EMBL" id="JH767134">
    <property type="protein sequence ID" value="EQC41488.1"/>
    <property type="molecule type" value="Genomic_DNA"/>
</dbReference>
<dbReference type="Proteomes" id="UP000030762">
    <property type="component" value="Unassembled WGS sequence"/>
</dbReference>
<keyword evidence="2" id="KW-0472">Membrane</keyword>
<keyword evidence="6" id="KW-1185">Reference proteome</keyword>
<dbReference type="AlphaFoldDB" id="T0S8C3"/>
<dbReference type="PANTHER" id="PTHR23244:SF456">
    <property type="entry name" value="MULTIPLE EPIDERMAL GROWTH FACTOR-LIKE DOMAINS PROTEIN 8"/>
    <property type="match status" value="1"/>
</dbReference>
<gene>
    <name evidence="5" type="ORF">SDRG_01455</name>
</gene>
<evidence type="ECO:0000259" key="4">
    <source>
        <dbReference type="PROSITE" id="PS50089"/>
    </source>
</evidence>
<dbReference type="Pfam" id="PF13639">
    <property type="entry name" value="zf-RING_2"/>
    <property type="match status" value="1"/>
</dbReference>
<evidence type="ECO:0000313" key="6">
    <source>
        <dbReference type="Proteomes" id="UP000030762"/>
    </source>
</evidence>
<dbReference type="GeneID" id="19942182"/>
<organism evidence="5 6">
    <name type="scientific">Saprolegnia diclina (strain VS20)</name>
    <dbReference type="NCBI Taxonomy" id="1156394"/>
    <lineage>
        <taxon>Eukaryota</taxon>
        <taxon>Sar</taxon>
        <taxon>Stramenopiles</taxon>
        <taxon>Oomycota</taxon>
        <taxon>Saprolegniomycetes</taxon>
        <taxon>Saprolegniales</taxon>
        <taxon>Saprolegniaceae</taxon>
        <taxon>Saprolegnia</taxon>
    </lineage>
</organism>
<dbReference type="OMA" id="GECIASW"/>
<keyword evidence="3" id="KW-0732">Signal</keyword>
<keyword evidence="2" id="KW-1133">Transmembrane helix</keyword>
<dbReference type="Pfam" id="PF24681">
    <property type="entry name" value="Kelch_KLHDC2_KLHL20_DRC7"/>
    <property type="match status" value="1"/>
</dbReference>
<dbReference type="Gene3D" id="2.120.10.80">
    <property type="entry name" value="Kelch-type beta propeller"/>
    <property type="match status" value="2"/>
</dbReference>
<feature type="signal peptide" evidence="3">
    <location>
        <begin position="1"/>
        <end position="21"/>
    </location>
</feature>
<protein>
    <recommendedName>
        <fullName evidence="4">RING-type domain-containing protein</fullName>
    </recommendedName>
</protein>
<name>T0S8C3_SAPDV</name>
<evidence type="ECO:0000313" key="5">
    <source>
        <dbReference type="EMBL" id="EQC41488.1"/>
    </source>
</evidence>